<accession>A0ABR1U800</accession>
<organism evidence="1 2">
    <name type="scientific">Apiospora rasikravindrae</name>
    <dbReference type="NCBI Taxonomy" id="990691"/>
    <lineage>
        <taxon>Eukaryota</taxon>
        <taxon>Fungi</taxon>
        <taxon>Dikarya</taxon>
        <taxon>Ascomycota</taxon>
        <taxon>Pezizomycotina</taxon>
        <taxon>Sordariomycetes</taxon>
        <taxon>Xylariomycetidae</taxon>
        <taxon>Amphisphaeriales</taxon>
        <taxon>Apiosporaceae</taxon>
        <taxon>Apiospora</taxon>
    </lineage>
</organism>
<keyword evidence="2" id="KW-1185">Reference proteome</keyword>
<proteinExistence type="predicted"/>
<protein>
    <submittedName>
        <fullName evidence="1">Uncharacterized protein</fullName>
    </submittedName>
</protein>
<name>A0ABR1U800_9PEZI</name>
<evidence type="ECO:0000313" key="2">
    <source>
        <dbReference type="Proteomes" id="UP001444661"/>
    </source>
</evidence>
<dbReference type="EMBL" id="JAQQWK010000001">
    <property type="protein sequence ID" value="KAK8055021.1"/>
    <property type="molecule type" value="Genomic_DNA"/>
</dbReference>
<comment type="caution">
    <text evidence="1">The sequence shown here is derived from an EMBL/GenBank/DDBJ whole genome shotgun (WGS) entry which is preliminary data.</text>
</comment>
<sequence>METFYTVASLREELRKTLGFNSIDELNSWLESDGVKPFKEEFVLDYLTSNHADDDASYSTVTNLLGANTVMNFASYNSTSTPNKASWSAEKHWVRFIWQMGSYAKTHVTAWSAPRDEEMEIWFWHAYEVVRFIKAEYTNDHELERGN</sequence>
<dbReference type="Proteomes" id="UP001444661">
    <property type="component" value="Unassembled WGS sequence"/>
</dbReference>
<evidence type="ECO:0000313" key="1">
    <source>
        <dbReference type="EMBL" id="KAK8055021.1"/>
    </source>
</evidence>
<reference evidence="1 2" key="1">
    <citation type="submission" date="2023-01" db="EMBL/GenBank/DDBJ databases">
        <title>Analysis of 21 Apiospora genomes using comparative genomics revels a genus with tremendous synthesis potential of carbohydrate active enzymes and secondary metabolites.</title>
        <authorList>
            <person name="Sorensen T."/>
        </authorList>
    </citation>
    <scope>NUCLEOTIDE SEQUENCE [LARGE SCALE GENOMIC DNA]</scope>
    <source>
        <strain evidence="1 2">CBS 33761</strain>
    </source>
</reference>
<gene>
    <name evidence="1" type="ORF">PG993_000248</name>
</gene>